<keyword evidence="6 13" id="KW-0812">Transmembrane</keyword>
<dbReference type="EMBL" id="CP002584">
    <property type="protein sequence ID" value="ADZ80281.1"/>
    <property type="molecule type" value="Genomic_DNA"/>
</dbReference>
<dbReference type="SUPFAM" id="SSF55785">
    <property type="entry name" value="PYP-like sensor domain (PAS domain)"/>
    <property type="match status" value="1"/>
</dbReference>
<gene>
    <name evidence="16" type="ordered locus">Sph21_3745</name>
</gene>
<dbReference type="CDD" id="cd16917">
    <property type="entry name" value="HATPase_UhpB-NarQ-NarX-like"/>
    <property type="match status" value="1"/>
</dbReference>
<evidence type="ECO:0000256" key="8">
    <source>
        <dbReference type="ARBA" id="ARBA00022777"/>
    </source>
</evidence>
<evidence type="ECO:0000256" key="10">
    <source>
        <dbReference type="ARBA" id="ARBA00022989"/>
    </source>
</evidence>
<protein>
    <recommendedName>
        <fullName evidence="3">histidine kinase</fullName>
        <ecNumber evidence="3">2.7.13.3</ecNumber>
    </recommendedName>
</protein>
<dbReference type="InterPro" id="IPR000700">
    <property type="entry name" value="PAS-assoc_C"/>
</dbReference>
<keyword evidence="11" id="KW-0902">Two-component regulatory system</keyword>
<evidence type="ECO:0000256" key="3">
    <source>
        <dbReference type="ARBA" id="ARBA00012438"/>
    </source>
</evidence>
<keyword evidence="8 16" id="KW-0418">Kinase</keyword>
<dbReference type="InterPro" id="IPR005467">
    <property type="entry name" value="His_kinase_dom"/>
</dbReference>
<dbReference type="PATRIC" id="fig|743722.3.peg.4003"/>
<dbReference type="Pfam" id="PF13675">
    <property type="entry name" value="PilJ"/>
    <property type="match status" value="1"/>
</dbReference>
<dbReference type="PANTHER" id="PTHR24421:SF10">
    <property type="entry name" value="NITRATE_NITRITE SENSOR PROTEIN NARQ"/>
    <property type="match status" value="1"/>
</dbReference>
<dbReference type="eggNOG" id="COG4585">
    <property type="taxonomic scope" value="Bacteria"/>
</dbReference>
<dbReference type="PROSITE" id="PS50109">
    <property type="entry name" value="HIS_KIN"/>
    <property type="match status" value="1"/>
</dbReference>
<evidence type="ECO:0000313" key="16">
    <source>
        <dbReference type="EMBL" id="ADZ80281.1"/>
    </source>
</evidence>
<dbReference type="InterPro" id="IPR050482">
    <property type="entry name" value="Sensor_HK_TwoCompSys"/>
</dbReference>
<sequence length="630" mass="72197">MVYDNNAIFVALDNTNERQNIVRIYTQHNQFSRLRAYYLLALSIIALSIIIGQFLVQRHLREQESDAHIVNMAGRQRMLSQKISKLILLTNRLNTKERDSLLKELASVNAEWIENNTSLRYGNEAAAIPISKSKAINRLFLENQPVFDSIYFASNRIYSQLKNGDKSSYPFLENDMRTVLKHEPIFLRHMDSIVYTYEKLASGKIVKLKRTEYILFGISLLIIILEVLLIFIPTTRKVNETLIKLIKSESDAQQMSKEIGALYASLEESYERISGITLPVAPPRLIAKSDKGGNLYYVSDYYLRSFSHEDQRYKTIANLFGLAGEAADDFNDQLIDVVSNLKNWHKELVYSDKSGEKRHMDIHIIPIYNQEGEVDVLQVFAADMTPRRLAEQDMYKKDRAEIERKVNEQKFRSILVLEGQEEERKRIAMNIHDGIGQMLTSLKFQTASIDLSKTKETEQKLLDINKLIKDIIQEVRIVTFNLKPPVLSDYGLVAGLKNLVQEIDKLSNNRLIFENITDFQQRLSPKVENNIYRIVQEAVNNAIKYANSPTVLVSLEHNTDELILTIKDTGVGFESKSTDLFHADYGHGFLNMQERATYINGKLLIESKPGLGTIIKLFVPLKNKPGNIAI</sequence>
<dbReference type="InterPro" id="IPR029095">
    <property type="entry name" value="NarX-like_N"/>
</dbReference>
<dbReference type="PROSITE" id="PS50113">
    <property type="entry name" value="PAC"/>
    <property type="match status" value="1"/>
</dbReference>
<evidence type="ECO:0000256" key="2">
    <source>
        <dbReference type="ARBA" id="ARBA00004141"/>
    </source>
</evidence>
<dbReference type="AlphaFoldDB" id="F4C4B9"/>
<proteinExistence type="predicted"/>
<dbReference type="GO" id="GO:0016020">
    <property type="term" value="C:membrane"/>
    <property type="evidence" value="ECO:0007669"/>
    <property type="project" value="UniProtKB-SubCell"/>
</dbReference>
<dbReference type="EC" id="2.7.13.3" evidence="3"/>
<evidence type="ECO:0000256" key="7">
    <source>
        <dbReference type="ARBA" id="ARBA00022741"/>
    </source>
</evidence>
<dbReference type="GO" id="GO:0046983">
    <property type="term" value="F:protein dimerization activity"/>
    <property type="evidence" value="ECO:0007669"/>
    <property type="project" value="InterPro"/>
</dbReference>
<keyword evidence="9" id="KW-0067">ATP-binding</keyword>
<dbReference type="GO" id="GO:0000155">
    <property type="term" value="F:phosphorelay sensor kinase activity"/>
    <property type="evidence" value="ECO:0007669"/>
    <property type="project" value="InterPro"/>
</dbReference>
<dbReference type="PANTHER" id="PTHR24421">
    <property type="entry name" value="NITRATE/NITRITE SENSOR PROTEIN NARX-RELATED"/>
    <property type="match status" value="1"/>
</dbReference>
<evidence type="ECO:0000256" key="5">
    <source>
        <dbReference type="ARBA" id="ARBA00022679"/>
    </source>
</evidence>
<dbReference type="KEGG" id="shg:Sph21_3745"/>
<dbReference type="Gene3D" id="3.30.450.20">
    <property type="entry name" value="PAS domain"/>
    <property type="match status" value="1"/>
</dbReference>
<keyword evidence="5" id="KW-0808">Transferase</keyword>
<dbReference type="InterPro" id="IPR036890">
    <property type="entry name" value="HATPase_C_sf"/>
</dbReference>
<dbReference type="InterPro" id="IPR003594">
    <property type="entry name" value="HATPase_dom"/>
</dbReference>
<feature type="domain" description="PAC" evidence="15">
    <location>
        <begin position="342"/>
        <end position="396"/>
    </location>
</feature>
<evidence type="ECO:0000256" key="11">
    <source>
        <dbReference type="ARBA" id="ARBA00023012"/>
    </source>
</evidence>
<feature type="transmembrane region" description="Helical" evidence="13">
    <location>
        <begin position="213"/>
        <end position="232"/>
    </location>
</feature>
<evidence type="ECO:0000256" key="9">
    <source>
        <dbReference type="ARBA" id="ARBA00022840"/>
    </source>
</evidence>
<dbReference type="Pfam" id="PF13426">
    <property type="entry name" value="PAS_9"/>
    <property type="match status" value="1"/>
</dbReference>
<keyword evidence="4" id="KW-0597">Phosphoprotein</keyword>
<dbReference type="InterPro" id="IPR011712">
    <property type="entry name" value="Sig_transdc_His_kin_sub3_dim/P"/>
</dbReference>
<feature type="transmembrane region" description="Helical" evidence="13">
    <location>
        <begin position="36"/>
        <end position="56"/>
    </location>
</feature>
<evidence type="ECO:0000256" key="1">
    <source>
        <dbReference type="ARBA" id="ARBA00000085"/>
    </source>
</evidence>
<organism evidence="16">
    <name type="scientific">Sphingobacterium sp. (strain 21)</name>
    <dbReference type="NCBI Taxonomy" id="743722"/>
    <lineage>
        <taxon>Bacteria</taxon>
        <taxon>Pseudomonadati</taxon>
        <taxon>Bacteroidota</taxon>
        <taxon>Sphingobacteriia</taxon>
        <taxon>Sphingobacteriales</taxon>
        <taxon>Sphingobacteriaceae</taxon>
        <taxon>Sphingobacterium</taxon>
    </lineage>
</organism>
<name>F4C4B9_SPHS2</name>
<keyword evidence="10 13" id="KW-1133">Transmembrane helix</keyword>
<accession>F4C4B9</accession>
<evidence type="ECO:0000259" key="14">
    <source>
        <dbReference type="PROSITE" id="PS50109"/>
    </source>
</evidence>
<dbReference type="InterPro" id="IPR035965">
    <property type="entry name" value="PAS-like_dom_sf"/>
</dbReference>
<reference evidence="16" key="1">
    <citation type="submission" date="2011-03" db="EMBL/GenBank/DDBJ databases">
        <title>Complete sequence of Sphingobacterium sp. 21.</title>
        <authorList>
            <consortium name="US DOE Joint Genome Institute"/>
            <person name="Lucas S."/>
            <person name="Copeland A."/>
            <person name="Lapidus A."/>
            <person name="Cheng J.-F."/>
            <person name="Goodwin L."/>
            <person name="Pitluck S."/>
            <person name="Davenport K."/>
            <person name="Detter J.C."/>
            <person name="Han C."/>
            <person name="Tapia R."/>
            <person name="Land M."/>
            <person name="Hauser L."/>
            <person name="Kyrpides N."/>
            <person name="Ivanova N."/>
            <person name="Ovchinnikova G."/>
            <person name="Pagani I."/>
            <person name="Siebers A.K."/>
            <person name="Allgaier M."/>
            <person name="Thelen M.P."/>
            <person name="Hugenholtz P."/>
            <person name="Woyke T."/>
        </authorList>
    </citation>
    <scope>NUCLEOTIDE SEQUENCE</scope>
    <source>
        <strain evidence="16">21</strain>
    </source>
</reference>
<dbReference type="GO" id="GO:0005524">
    <property type="term" value="F:ATP binding"/>
    <property type="evidence" value="ECO:0007669"/>
    <property type="project" value="UniProtKB-KW"/>
</dbReference>
<evidence type="ECO:0000259" key="15">
    <source>
        <dbReference type="PROSITE" id="PS50113"/>
    </source>
</evidence>
<dbReference type="STRING" id="743722.Sph21_3745"/>
<feature type="domain" description="Histidine kinase" evidence="14">
    <location>
        <begin position="531"/>
        <end position="623"/>
    </location>
</feature>
<evidence type="ECO:0000256" key="12">
    <source>
        <dbReference type="ARBA" id="ARBA00023136"/>
    </source>
</evidence>
<dbReference type="Pfam" id="PF02518">
    <property type="entry name" value="HATPase_c"/>
    <property type="match status" value="1"/>
</dbReference>
<dbReference type="Pfam" id="PF07730">
    <property type="entry name" value="HisKA_3"/>
    <property type="match status" value="1"/>
</dbReference>
<comment type="subcellular location">
    <subcellularLocation>
        <location evidence="2">Membrane</location>
        <topology evidence="2">Multi-pass membrane protein</topology>
    </subcellularLocation>
</comment>
<evidence type="ECO:0000256" key="4">
    <source>
        <dbReference type="ARBA" id="ARBA00022553"/>
    </source>
</evidence>
<dbReference type="Gene3D" id="1.20.5.1930">
    <property type="match status" value="1"/>
</dbReference>
<keyword evidence="7" id="KW-0547">Nucleotide-binding</keyword>
<dbReference type="Gene3D" id="3.30.565.10">
    <property type="entry name" value="Histidine kinase-like ATPase, C-terminal domain"/>
    <property type="match status" value="1"/>
</dbReference>
<comment type="catalytic activity">
    <reaction evidence="1">
        <text>ATP + protein L-histidine = ADP + protein N-phospho-L-histidine.</text>
        <dbReference type="EC" id="2.7.13.3"/>
    </reaction>
</comment>
<evidence type="ECO:0000256" key="13">
    <source>
        <dbReference type="SAM" id="Phobius"/>
    </source>
</evidence>
<evidence type="ECO:0000256" key="6">
    <source>
        <dbReference type="ARBA" id="ARBA00022692"/>
    </source>
</evidence>
<dbReference type="SMART" id="SM00387">
    <property type="entry name" value="HATPase_c"/>
    <property type="match status" value="1"/>
</dbReference>
<dbReference type="InterPro" id="IPR000014">
    <property type="entry name" value="PAS"/>
</dbReference>
<dbReference type="SUPFAM" id="SSF55874">
    <property type="entry name" value="ATPase domain of HSP90 chaperone/DNA topoisomerase II/histidine kinase"/>
    <property type="match status" value="1"/>
</dbReference>
<dbReference type="HOGENOM" id="CLU_039270_0_0_10"/>
<keyword evidence="12 13" id="KW-0472">Membrane</keyword>